<proteinExistence type="predicted"/>
<accession>A0A1G6BX71</accession>
<feature type="domain" description="SH3b" evidence="1">
    <location>
        <begin position="15"/>
        <end position="65"/>
    </location>
</feature>
<dbReference type="Proteomes" id="UP000198771">
    <property type="component" value="Unassembled WGS sequence"/>
</dbReference>
<dbReference type="RefSeq" id="WP_139162934.1">
    <property type="nucleotide sequence ID" value="NZ_FMXO01000006.1"/>
</dbReference>
<name>A0A1G6BX71_9BACT</name>
<protein>
    <submittedName>
        <fullName evidence="2">SH3 domain-containing protein</fullName>
    </submittedName>
</protein>
<reference evidence="2 3" key="1">
    <citation type="submission" date="2016-10" db="EMBL/GenBank/DDBJ databases">
        <authorList>
            <person name="de Groot N.N."/>
        </authorList>
    </citation>
    <scope>NUCLEOTIDE SEQUENCE [LARGE SCALE GENOMIC DNA]</scope>
    <source>
        <strain evidence="2 3">ASO4-2</strain>
    </source>
</reference>
<dbReference type="InterPro" id="IPR003646">
    <property type="entry name" value="SH3-like_bac-type"/>
</dbReference>
<dbReference type="EMBL" id="FMXO01000006">
    <property type="protein sequence ID" value="SDB25204.1"/>
    <property type="molecule type" value="Genomic_DNA"/>
</dbReference>
<organism evidence="2 3">
    <name type="scientific">Desulfonatronum thiosulfatophilum</name>
    <dbReference type="NCBI Taxonomy" id="617002"/>
    <lineage>
        <taxon>Bacteria</taxon>
        <taxon>Pseudomonadati</taxon>
        <taxon>Thermodesulfobacteriota</taxon>
        <taxon>Desulfovibrionia</taxon>
        <taxon>Desulfovibrionales</taxon>
        <taxon>Desulfonatronaceae</taxon>
        <taxon>Desulfonatronum</taxon>
    </lineage>
</organism>
<dbReference type="OrthoDB" id="9813873at2"/>
<gene>
    <name evidence="2" type="ORF">SAMN05660653_01184</name>
</gene>
<keyword evidence="3" id="KW-1185">Reference proteome</keyword>
<evidence type="ECO:0000313" key="2">
    <source>
        <dbReference type="EMBL" id="SDB25204.1"/>
    </source>
</evidence>
<dbReference type="Pfam" id="PF08239">
    <property type="entry name" value="SH3_3"/>
    <property type="match status" value="1"/>
</dbReference>
<sequence>MSTPRTMSVQVQTGQLRSSPSFLGSIVTEVRYAQQVQVMEERAGWMRVSVPGVATTGWIHGSALSPRRIVLQAGDEEVRRAATTGEIALAGKGFNQEVEREFRTQNRDVDFSVIDRMQSTEVPIPRVQQFAREGQLNL</sequence>
<evidence type="ECO:0000259" key="1">
    <source>
        <dbReference type="Pfam" id="PF08239"/>
    </source>
</evidence>
<dbReference type="AlphaFoldDB" id="A0A1G6BX71"/>
<dbReference type="STRING" id="617002.SAMN05660653_01184"/>
<evidence type="ECO:0000313" key="3">
    <source>
        <dbReference type="Proteomes" id="UP000198771"/>
    </source>
</evidence>
<dbReference type="Gene3D" id="2.30.30.40">
    <property type="entry name" value="SH3 Domains"/>
    <property type="match status" value="1"/>
</dbReference>